<feature type="region of interest" description="Disordered" evidence="1">
    <location>
        <begin position="1"/>
        <end position="60"/>
    </location>
</feature>
<dbReference type="Proteomes" id="UP000317093">
    <property type="component" value="Chromosome"/>
</dbReference>
<evidence type="ECO:0000256" key="1">
    <source>
        <dbReference type="SAM" id="MobiDB-lite"/>
    </source>
</evidence>
<dbReference type="AlphaFoldDB" id="A0A518AZZ0"/>
<evidence type="ECO:0000313" key="2">
    <source>
        <dbReference type="EMBL" id="QDU60286.1"/>
    </source>
</evidence>
<dbReference type="EMBL" id="CP036279">
    <property type="protein sequence ID" value="QDU60286.1"/>
    <property type="molecule type" value="Genomic_DNA"/>
</dbReference>
<dbReference type="KEGG" id="knv:Pan216_11250"/>
<evidence type="ECO:0000313" key="3">
    <source>
        <dbReference type="Proteomes" id="UP000317093"/>
    </source>
</evidence>
<feature type="compositionally biased region" description="Basic and acidic residues" evidence="1">
    <location>
        <begin position="13"/>
        <end position="27"/>
    </location>
</feature>
<protein>
    <submittedName>
        <fullName evidence="2">Uncharacterized protein</fullName>
    </submittedName>
</protein>
<sequence>MNAHPKSPLPGRIVERPARSPLADERPSANTLPSPHNELASSASRQTRANQPKPTAIHKTPPLQRSLITCIVVRVFRGASKGILHGEDLAECIVRVRRDSIEVIGASEHIAEIVVRELRRMSAGIRDGSLVVIGVIGVSGGIPLGVGLRENVANGIVRVGELTEACRAVPPFFSSRAEEIVVLEGRLAAIAIDLLDEIAPDVVRERLVVAEGISPFGQAISIVVLEGRRLVERVGVARLIADGVVVVADDLIERVGFLDQAIEVVVLVCERCNGGVWEKQEPMTTGVDGG</sequence>
<name>A0A518AZZ0_9BACT</name>
<proteinExistence type="predicted"/>
<dbReference type="RefSeq" id="WP_419193287.1">
    <property type="nucleotide sequence ID" value="NZ_CP036279.1"/>
</dbReference>
<reference evidence="2 3" key="1">
    <citation type="submission" date="2019-02" db="EMBL/GenBank/DDBJ databases">
        <title>Deep-cultivation of Planctomycetes and their phenomic and genomic characterization uncovers novel biology.</title>
        <authorList>
            <person name="Wiegand S."/>
            <person name="Jogler M."/>
            <person name="Boedeker C."/>
            <person name="Pinto D."/>
            <person name="Vollmers J."/>
            <person name="Rivas-Marin E."/>
            <person name="Kohn T."/>
            <person name="Peeters S.H."/>
            <person name="Heuer A."/>
            <person name="Rast P."/>
            <person name="Oberbeckmann S."/>
            <person name="Bunk B."/>
            <person name="Jeske O."/>
            <person name="Meyerdierks A."/>
            <person name="Storesund J.E."/>
            <person name="Kallscheuer N."/>
            <person name="Luecker S."/>
            <person name="Lage O.M."/>
            <person name="Pohl T."/>
            <person name="Merkel B.J."/>
            <person name="Hornburger P."/>
            <person name="Mueller R.-W."/>
            <person name="Bruemmer F."/>
            <person name="Labrenz M."/>
            <person name="Spormann A.M."/>
            <person name="Op den Camp H."/>
            <person name="Overmann J."/>
            <person name="Amann R."/>
            <person name="Jetten M.S.M."/>
            <person name="Mascher T."/>
            <person name="Medema M.H."/>
            <person name="Devos D.P."/>
            <person name="Kaster A.-K."/>
            <person name="Ovreas L."/>
            <person name="Rohde M."/>
            <person name="Galperin M.Y."/>
            <person name="Jogler C."/>
        </authorList>
    </citation>
    <scope>NUCLEOTIDE SEQUENCE [LARGE SCALE GENOMIC DNA]</scope>
    <source>
        <strain evidence="2 3">Pan216</strain>
    </source>
</reference>
<organism evidence="2 3">
    <name type="scientific">Kolteria novifilia</name>
    <dbReference type="NCBI Taxonomy" id="2527975"/>
    <lineage>
        <taxon>Bacteria</taxon>
        <taxon>Pseudomonadati</taxon>
        <taxon>Planctomycetota</taxon>
        <taxon>Planctomycetia</taxon>
        <taxon>Kolteriales</taxon>
        <taxon>Kolteriaceae</taxon>
        <taxon>Kolteria</taxon>
    </lineage>
</organism>
<feature type="compositionally biased region" description="Polar residues" evidence="1">
    <location>
        <begin position="28"/>
        <end position="53"/>
    </location>
</feature>
<gene>
    <name evidence="2" type="ORF">Pan216_11250</name>
</gene>
<accession>A0A518AZZ0</accession>
<keyword evidence="3" id="KW-1185">Reference proteome</keyword>